<comment type="subcellular location">
    <subcellularLocation>
        <location evidence="1">Nucleus</location>
    </subcellularLocation>
</comment>
<dbReference type="PANTHER" id="PTHR23226">
    <property type="entry name" value="ZINC FINGER AND SCAN DOMAIN-CONTAINING"/>
    <property type="match status" value="1"/>
</dbReference>
<evidence type="ECO:0000256" key="4">
    <source>
        <dbReference type="ARBA" id="ARBA00022771"/>
    </source>
</evidence>
<protein>
    <recommendedName>
        <fullName evidence="8">C2H2-type domain-containing protein</fullName>
    </recommendedName>
</protein>
<keyword evidence="5" id="KW-0862">Zinc</keyword>
<evidence type="ECO:0000256" key="3">
    <source>
        <dbReference type="ARBA" id="ARBA00022737"/>
    </source>
</evidence>
<dbReference type="Proteomes" id="UP000479190">
    <property type="component" value="Unassembled WGS sequence"/>
</dbReference>
<proteinExistence type="predicted"/>
<evidence type="ECO:0000256" key="7">
    <source>
        <dbReference type="PROSITE-ProRule" id="PRU00042"/>
    </source>
</evidence>
<feature type="domain" description="C2H2-type" evidence="8">
    <location>
        <begin position="26"/>
        <end position="54"/>
    </location>
</feature>
<dbReference type="EMBL" id="CADCXV010000224">
    <property type="protein sequence ID" value="CAB0028948.1"/>
    <property type="molecule type" value="Genomic_DNA"/>
</dbReference>
<keyword evidence="4 7" id="KW-0863">Zinc-finger</keyword>
<dbReference type="GO" id="GO:0005634">
    <property type="term" value="C:nucleus"/>
    <property type="evidence" value="ECO:0007669"/>
    <property type="project" value="UniProtKB-SubCell"/>
</dbReference>
<evidence type="ECO:0000313" key="10">
    <source>
        <dbReference type="Proteomes" id="UP000479190"/>
    </source>
</evidence>
<accession>A0A6H5HU09</accession>
<name>A0A6H5HU09_9HYME</name>
<dbReference type="SUPFAM" id="SSF57667">
    <property type="entry name" value="beta-beta-alpha zinc fingers"/>
    <property type="match status" value="1"/>
</dbReference>
<keyword evidence="2" id="KW-0479">Metal-binding</keyword>
<dbReference type="PROSITE" id="PS50157">
    <property type="entry name" value="ZINC_FINGER_C2H2_2"/>
    <property type="match status" value="2"/>
</dbReference>
<evidence type="ECO:0000256" key="6">
    <source>
        <dbReference type="ARBA" id="ARBA00023242"/>
    </source>
</evidence>
<dbReference type="InterPro" id="IPR013087">
    <property type="entry name" value="Znf_C2H2_type"/>
</dbReference>
<keyword evidence="6" id="KW-0539">Nucleus</keyword>
<evidence type="ECO:0000259" key="8">
    <source>
        <dbReference type="PROSITE" id="PS50157"/>
    </source>
</evidence>
<reference evidence="9 10" key="1">
    <citation type="submission" date="2020-02" db="EMBL/GenBank/DDBJ databases">
        <authorList>
            <person name="Ferguson B K."/>
        </authorList>
    </citation>
    <scope>NUCLEOTIDE SEQUENCE [LARGE SCALE GENOMIC DNA]</scope>
</reference>
<keyword evidence="10" id="KW-1185">Reference proteome</keyword>
<dbReference type="SMART" id="SM00355">
    <property type="entry name" value="ZnF_C2H2"/>
    <property type="match status" value="2"/>
</dbReference>
<dbReference type="PANTHER" id="PTHR23226:SF416">
    <property type="entry name" value="FI01424P"/>
    <property type="match status" value="1"/>
</dbReference>
<evidence type="ECO:0000256" key="2">
    <source>
        <dbReference type="ARBA" id="ARBA00022723"/>
    </source>
</evidence>
<dbReference type="OrthoDB" id="6077919at2759"/>
<dbReference type="Pfam" id="PF00096">
    <property type="entry name" value="zf-C2H2"/>
    <property type="match status" value="2"/>
</dbReference>
<dbReference type="GO" id="GO:0008270">
    <property type="term" value="F:zinc ion binding"/>
    <property type="evidence" value="ECO:0007669"/>
    <property type="project" value="UniProtKB-KW"/>
</dbReference>
<dbReference type="PROSITE" id="PS00028">
    <property type="entry name" value="ZINC_FINGER_C2H2_1"/>
    <property type="match status" value="2"/>
</dbReference>
<dbReference type="FunFam" id="3.30.160.60:FF:001049">
    <property type="entry name" value="zinc finger protein 319"/>
    <property type="match status" value="1"/>
</dbReference>
<dbReference type="AlphaFoldDB" id="A0A6H5HU09"/>
<gene>
    <name evidence="9" type="ORF">TBRA_LOCUS1055</name>
</gene>
<dbReference type="GO" id="GO:0000981">
    <property type="term" value="F:DNA-binding transcription factor activity, RNA polymerase II-specific"/>
    <property type="evidence" value="ECO:0007669"/>
    <property type="project" value="TreeGrafter"/>
</dbReference>
<evidence type="ECO:0000256" key="1">
    <source>
        <dbReference type="ARBA" id="ARBA00004123"/>
    </source>
</evidence>
<keyword evidence="3" id="KW-0677">Repeat</keyword>
<dbReference type="InterPro" id="IPR036236">
    <property type="entry name" value="Znf_C2H2_sf"/>
</dbReference>
<sequence length="186" mass="21798">MFEKKFGQKQHLLVHQNTVHKDRRDFACDECEKKFGHKSHFLRHQKIVHQGRKDYGCGTCEKKFGQKIDLLKHQKVVHESRKDYACDKFGVIHRYKRCPKMVTLGVKGGLARSPRESKVCPLDAPLRPRRTFRQAGYSRASAARLISFSRLNLERLLFRRNVISNPKHFITLRFIIQSLCNQLNPS</sequence>
<evidence type="ECO:0000313" key="9">
    <source>
        <dbReference type="EMBL" id="CAB0028948.1"/>
    </source>
</evidence>
<dbReference type="GO" id="GO:0000978">
    <property type="term" value="F:RNA polymerase II cis-regulatory region sequence-specific DNA binding"/>
    <property type="evidence" value="ECO:0007669"/>
    <property type="project" value="TreeGrafter"/>
</dbReference>
<evidence type="ECO:0000256" key="5">
    <source>
        <dbReference type="ARBA" id="ARBA00022833"/>
    </source>
</evidence>
<organism evidence="9 10">
    <name type="scientific">Trichogramma brassicae</name>
    <dbReference type="NCBI Taxonomy" id="86971"/>
    <lineage>
        <taxon>Eukaryota</taxon>
        <taxon>Metazoa</taxon>
        <taxon>Ecdysozoa</taxon>
        <taxon>Arthropoda</taxon>
        <taxon>Hexapoda</taxon>
        <taxon>Insecta</taxon>
        <taxon>Pterygota</taxon>
        <taxon>Neoptera</taxon>
        <taxon>Endopterygota</taxon>
        <taxon>Hymenoptera</taxon>
        <taxon>Apocrita</taxon>
        <taxon>Proctotrupomorpha</taxon>
        <taxon>Chalcidoidea</taxon>
        <taxon>Trichogrammatidae</taxon>
        <taxon>Trichogramma</taxon>
    </lineage>
</organism>
<dbReference type="Gene3D" id="3.30.160.60">
    <property type="entry name" value="Classic Zinc Finger"/>
    <property type="match status" value="2"/>
</dbReference>
<feature type="domain" description="C2H2-type" evidence="8">
    <location>
        <begin position="55"/>
        <end position="83"/>
    </location>
</feature>